<dbReference type="EMBL" id="SGUG01000028">
    <property type="protein sequence ID" value="MDG0864203.1"/>
    <property type="molecule type" value="Genomic_DNA"/>
</dbReference>
<dbReference type="AlphaFoldDB" id="A0A9X4LPR0"/>
<dbReference type="Gene3D" id="1.10.3720.10">
    <property type="entry name" value="MetI-like"/>
    <property type="match status" value="1"/>
</dbReference>
<evidence type="ECO:0000256" key="7">
    <source>
        <dbReference type="ARBA" id="ARBA00022989"/>
    </source>
</evidence>
<dbReference type="PANTHER" id="PTHR30614">
    <property type="entry name" value="MEMBRANE COMPONENT OF AMINO ACID ABC TRANSPORTER"/>
    <property type="match status" value="1"/>
</dbReference>
<evidence type="ECO:0000256" key="1">
    <source>
        <dbReference type="ARBA" id="ARBA00004429"/>
    </source>
</evidence>
<dbReference type="PROSITE" id="PS50928">
    <property type="entry name" value="ABC_TM1"/>
    <property type="match status" value="1"/>
</dbReference>
<dbReference type="GO" id="GO:0022857">
    <property type="term" value="F:transmembrane transporter activity"/>
    <property type="evidence" value="ECO:0007669"/>
    <property type="project" value="InterPro"/>
</dbReference>
<organism evidence="11 12">
    <name type="scientific">Pelomonas aquatica</name>
    <dbReference type="NCBI Taxonomy" id="431058"/>
    <lineage>
        <taxon>Bacteria</taxon>
        <taxon>Pseudomonadati</taxon>
        <taxon>Pseudomonadota</taxon>
        <taxon>Betaproteobacteria</taxon>
        <taxon>Burkholderiales</taxon>
        <taxon>Sphaerotilaceae</taxon>
        <taxon>Roseateles</taxon>
    </lineage>
</organism>
<keyword evidence="5 9" id="KW-0812">Transmembrane</keyword>
<evidence type="ECO:0000259" key="10">
    <source>
        <dbReference type="PROSITE" id="PS50928"/>
    </source>
</evidence>
<comment type="subcellular location">
    <subcellularLocation>
        <location evidence="1">Cell inner membrane</location>
        <topology evidence="1">Multi-pass membrane protein</topology>
    </subcellularLocation>
    <subcellularLocation>
        <location evidence="9">Cell membrane</location>
        <topology evidence="9">Multi-pass membrane protein</topology>
    </subcellularLocation>
</comment>
<accession>A0A9X4LPR0</accession>
<keyword evidence="3 9" id="KW-0813">Transport</keyword>
<dbReference type="CDD" id="cd06261">
    <property type="entry name" value="TM_PBP2"/>
    <property type="match status" value="1"/>
</dbReference>
<sequence length="240" mass="26102">MMTYDFDWAFLAKPQFRDMVLDGIASTAALAVLSGLLSFLLGSLLAAARLWPSAWVRVPANSVAEVVRNIPALFWILFFYFVLPELLPDPMGAALHAWGGYSFAAGVMGLAVDNGVYLSDIVRNGMIKVCRGQRDAAASCGMSVWQECMWVLCPQSLRNMMPAITNRMIHNFKNTSLCVAIALPELTWATQQIESITFKGLEATLVATAVYAIGSLLIASAMSYRRRIKLDAPTAADAAA</sequence>
<protein>
    <submittedName>
        <fullName evidence="11">Amino acid ABC transporter permease</fullName>
    </submittedName>
</protein>
<keyword evidence="6" id="KW-0029">Amino-acid transport</keyword>
<keyword evidence="7 9" id="KW-1133">Transmembrane helix</keyword>
<dbReference type="Pfam" id="PF00528">
    <property type="entry name" value="BPD_transp_1"/>
    <property type="match status" value="1"/>
</dbReference>
<dbReference type="SUPFAM" id="SSF161098">
    <property type="entry name" value="MetI-like"/>
    <property type="match status" value="1"/>
</dbReference>
<dbReference type="InterPro" id="IPR000515">
    <property type="entry name" value="MetI-like"/>
</dbReference>
<dbReference type="GO" id="GO:0043190">
    <property type="term" value="C:ATP-binding cassette (ABC) transporter complex"/>
    <property type="evidence" value="ECO:0007669"/>
    <property type="project" value="InterPro"/>
</dbReference>
<evidence type="ECO:0000256" key="5">
    <source>
        <dbReference type="ARBA" id="ARBA00022692"/>
    </source>
</evidence>
<dbReference type="NCBIfam" id="TIGR01726">
    <property type="entry name" value="HEQRo_perm_3TM"/>
    <property type="match status" value="1"/>
</dbReference>
<dbReference type="Proteomes" id="UP001152766">
    <property type="component" value="Unassembled WGS sequence"/>
</dbReference>
<evidence type="ECO:0000256" key="6">
    <source>
        <dbReference type="ARBA" id="ARBA00022970"/>
    </source>
</evidence>
<dbReference type="PANTHER" id="PTHR30614:SF0">
    <property type="entry name" value="L-CYSTINE TRANSPORT SYSTEM PERMEASE PROTEIN TCYL"/>
    <property type="match status" value="1"/>
</dbReference>
<reference evidence="11" key="1">
    <citation type="submission" date="2019-02" db="EMBL/GenBank/DDBJ databases">
        <title>Draft genome of the type strain Pelomonas aquatica CCUG 52575T.</title>
        <authorList>
            <person name="Gomila M."/>
            <person name="Lalucat J."/>
        </authorList>
    </citation>
    <scope>NUCLEOTIDE SEQUENCE</scope>
    <source>
        <strain evidence="11">CCUG 52575</strain>
    </source>
</reference>
<proteinExistence type="inferred from homology"/>
<feature type="transmembrane region" description="Helical" evidence="9">
    <location>
        <begin position="95"/>
        <end position="112"/>
    </location>
</feature>
<dbReference type="RefSeq" id="WP_268153597.1">
    <property type="nucleotide sequence ID" value="NZ_JAPPUW010000025.1"/>
</dbReference>
<keyword evidence="12" id="KW-1185">Reference proteome</keyword>
<feature type="transmembrane region" description="Helical" evidence="9">
    <location>
        <begin position="205"/>
        <end position="224"/>
    </location>
</feature>
<dbReference type="GO" id="GO:0006865">
    <property type="term" value="P:amino acid transport"/>
    <property type="evidence" value="ECO:0007669"/>
    <property type="project" value="UniProtKB-KW"/>
</dbReference>
<dbReference type="InterPro" id="IPR043429">
    <property type="entry name" value="ArtM/GltK/GlnP/TcyL/YhdX-like"/>
</dbReference>
<dbReference type="InterPro" id="IPR035906">
    <property type="entry name" value="MetI-like_sf"/>
</dbReference>
<evidence type="ECO:0000256" key="9">
    <source>
        <dbReference type="RuleBase" id="RU363032"/>
    </source>
</evidence>
<evidence type="ECO:0000256" key="8">
    <source>
        <dbReference type="ARBA" id="ARBA00023136"/>
    </source>
</evidence>
<comment type="caution">
    <text evidence="11">The sequence shown here is derived from an EMBL/GenBank/DDBJ whole genome shotgun (WGS) entry which is preliminary data.</text>
</comment>
<name>A0A9X4LPR0_9BURK</name>
<evidence type="ECO:0000256" key="2">
    <source>
        <dbReference type="ARBA" id="ARBA00010072"/>
    </source>
</evidence>
<comment type="similarity">
    <text evidence="2">Belongs to the binding-protein-dependent transport system permease family. HisMQ subfamily.</text>
</comment>
<gene>
    <name evidence="11" type="ORF">EXJ73_17215</name>
</gene>
<evidence type="ECO:0000313" key="11">
    <source>
        <dbReference type="EMBL" id="MDG0864203.1"/>
    </source>
</evidence>
<evidence type="ECO:0000256" key="4">
    <source>
        <dbReference type="ARBA" id="ARBA00022475"/>
    </source>
</evidence>
<keyword evidence="4" id="KW-1003">Cell membrane</keyword>
<evidence type="ECO:0000256" key="3">
    <source>
        <dbReference type="ARBA" id="ARBA00022448"/>
    </source>
</evidence>
<dbReference type="InterPro" id="IPR010065">
    <property type="entry name" value="AA_ABC_transptr_permease_3TM"/>
</dbReference>
<feature type="transmembrane region" description="Helical" evidence="9">
    <location>
        <begin position="20"/>
        <end position="46"/>
    </location>
</feature>
<evidence type="ECO:0000313" key="12">
    <source>
        <dbReference type="Proteomes" id="UP001152766"/>
    </source>
</evidence>
<feature type="domain" description="ABC transmembrane type-1" evidence="10">
    <location>
        <begin position="24"/>
        <end position="222"/>
    </location>
</feature>
<feature type="transmembrane region" description="Helical" evidence="9">
    <location>
        <begin position="66"/>
        <end position="83"/>
    </location>
</feature>
<keyword evidence="8 9" id="KW-0472">Membrane</keyword>